<keyword evidence="1" id="KW-1133">Transmembrane helix</keyword>
<feature type="transmembrane region" description="Helical" evidence="1">
    <location>
        <begin position="12"/>
        <end position="38"/>
    </location>
</feature>
<sequence length="57" mass="5822">MAVITAADRDGIPMVIALISLSASIGGTIGYAVAVAIYSNAFPKALLGALYTDMKAY</sequence>
<evidence type="ECO:0000256" key="1">
    <source>
        <dbReference type="SAM" id="Phobius"/>
    </source>
</evidence>
<proteinExistence type="predicted"/>
<name>A0A9W9L2L3_9EURO</name>
<dbReference type="EMBL" id="JAPZBO010000008">
    <property type="protein sequence ID" value="KAJ5307415.1"/>
    <property type="molecule type" value="Genomic_DNA"/>
</dbReference>
<reference evidence="2" key="2">
    <citation type="journal article" date="2023" name="IMA Fungus">
        <title>Comparative genomic study of the Penicillium genus elucidates a diverse pangenome and 15 lateral gene transfer events.</title>
        <authorList>
            <person name="Petersen C."/>
            <person name="Sorensen T."/>
            <person name="Nielsen M.R."/>
            <person name="Sondergaard T.E."/>
            <person name="Sorensen J.L."/>
            <person name="Fitzpatrick D.A."/>
            <person name="Frisvad J.C."/>
            <person name="Nielsen K.L."/>
        </authorList>
    </citation>
    <scope>NUCLEOTIDE SEQUENCE</scope>
    <source>
        <strain evidence="2">IBT 21472</strain>
    </source>
</reference>
<dbReference type="AlphaFoldDB" id="A0A9W9L2L3"/>
<reference evidence="2" key="1">
    <citation type="submission" date="2022-12" db="EMBL/GenBank/DDBJ databases">
        <authorList>
            <person name="Petersen C."/>
        </authorList>
    </citation>
    <scope>NUCLEOTIDE SEQUENCE</scope>
    <source>
        <strain evidence="2">IBT 21472</strain>
    </source>
</reference>
<keyword evidence="1" id="KW-0472">Membrane</keyword>
<gene>
    <name evidence="2" type="ORF">N7476_008071</name>
</gene>
<dbReference type="OrthoDB" id="4078873at2759"/>
<dbReference type="Proteomes" id="UP001147746">
    <property type="component" value="Unassembled WGS sequence"/>
</dbReference>
<evidence type="ECO:0000313" key="3">
    <source>
        <dbReference type="Proteomes" id="UP001147746"/>
    </source>
</evidence>
<keyword evidence="3" id="KW-1185">Reference proteome</keyword>
<evidence type="ECO:0000313" key="2">
    <source>
        <dbReference type="EMBL" id="KAJ5307415.1"/>
    </source>
</evidence>
<comment type="caution">
    <text evidence="2">The sequence shown here is derived from an EMBL/GenBank/DDBJ whole genome shotgun (WGS) entry which is preliminary data.</text>
</comment>
<protein>
    <submittedName>
        <fullName evidence="2">Siderophore iron transporter</fullName>
    </submittedName>
</protein>
<accession>A0A9W9L2L3</accession>
<organism evidence="2 3">
    <name type="scientific">Penicillium atrosanguineum</name>
    <dbReference type="NCBI Taxonomy" id="1132637"/>
    <lineage>
        <taxon>Eukaryota</taxon>
        <taxon>Fungi</taxon>
        <taxon>Dikarya</taxon>
        <taxon>Ascomycota</taxon>
        <taxon>Pezizomycotina</taxon>
        <taxon>Eurotiomycetes</taxon>
        <taxon>Eurotiomycetidae</taxon>
        <taxon>Eurotiales</taxon>
        <taxon>Aspergillaceae</taxon>
        <taxon>Penicillium</taxon>
    </lineage>
</organism>
<keyword evidence="1" id="KW-0812">Transmembrane</keyword>